<proteinExistence type="inferred from homology"/>
<dbReference type="EMBL" id="JAVXUP010003678">
    <property type="protein sequence ID" value="KAK2998373.1"/>
    <property type="molecule type" value="Genomic_DNA"/>
</dbReference>
<evidence type="ECO:0000256" key="6">
    <source>
        <dbReference type="ARBA" id="ARBA00023157"/>
    </source>
</evidence>
<sequence>FLLHNLPFKPLCALPDMECAKAIPCLNAVLAALLILSVISVEGQISTPCTASMITSFTPCINFITGSTGNGASPTAGCCDSLRSLTSSSMDCACLIITGNVPFSLPINRTLSISLPRACKSGGVPIQCKGITWQVAIPLSCAKIDGPVLFGPSPSPAVAAAPFSPRASKASALAPPPTETTEEIPPASPPVDQIAPTATPGIRPVLTPTSAADQSYISPLLLLLSFVALVPFNYY</sequence>
<dbReference type="InterPro" id="IPR016140">
    <property type="entry name" value="Bifunc_inhib/LTP/seed_store"/>
</dbReference>
<evidence type="ECO:0000256" key="5">
    <source>
        <dbReference type="ARBA" id="ARBA00022729"/>
    </source>
</evidence>
<reference evidence="11" key="1">
    <citation type="submission" date="2022-12" db="EMBL/GenBank/DDBJ databases">
        <title>Draft genome assemblies for two species of Escallonia (Escalloniales).</title>
        <authorList>
            <person name="Chanderbali A."/>
            <person name="Dervinis C."/>
            <person name="Anghel I."/>
            <person name="Soltis D."/>
            <person name="Soltis P."/>
            <person name="Zapata F."/>
        </authorList>
    </citation>
    <scope>NUCLEOTIDE SEQUENCE</scope>
    <source>
        <strain evidence="11">UCBG64.0493</strain>
        <tissue evidence="11">Leaf</tissue>
    </source>
</reference>
<dbReference type="SMART" id="SM00499">
    <property type="entry name" value="AAI"/>
    <property type="match status" value="1"/>
</dbReference>
<keyword evidence="3" id="KW-1003">Cell membrane</keyword>
<feature type="domain" description="Bifunctional inhibitor/plant lipid transfer protein/seed storage helical" evidence="10">
    <location>
        <begin position="49"/>
        <end position="128"/>
    </location>
</feature>
<keyword evidence="6" id="KW-1015">Disulfide bond</keyword>
<comment type="similarity">
    <text evidence="2">Belongs to the plant LTP family.</text>
</comment>
<dbReference type="InterPro" id="IPR043325">
    <property type="entry name" value="LTSS"/>
</dbReference>
<gene>
    <name evidence="11" type="ORF">RJ639_023910</name>
</gene>
<dbReference type="PANTHER" id="PTHR33044">
    <property type="entry name" value="BIFUNCTIONAL INHIBITOR/LIPID-TRANSFER PROTEIN/SEED STORAGE 2S ALBUMIN SUPERFAMILY PROTEIN-RELATED"/>
    <property type="match status" value="1"/>
</dbReference>
<feature type="non-terminal residue" evidence="11">
    <location>
        <position position="235"/>
    </location>
</feature>
<dbReference type="GO" id="GO:0005886">
    <property type="term" value="C:plasma membrane"/>
    <property type="evidence" value="ECO:0007669"/>
    <property type="project" value="UniProtKB-SubCell"/>
</dbReference>
<evidence type="ECO:0000313" key="12">
    <source>
        <dbReference type="Proteomes" id="UP001188597"/>
    </source>
</evidence>
<evidence type="ECO:0000256" key="4">
    <source>
        <dbReference type="ARBA" id="ARBA00022622"/>
    </source>
</evidence>
<organism evidence="11 12">
    <name type="scientific">Escallonia herrerae</name>
    <dbReference type="NCBI Taxonomy" id="1293975"/>
    <lineage>
        <taxon>Eukaryota</taxon>
        <taxon>Viridiplantae</taxon>
        <taxon>Streptophyta</taxon>
        <taxon>Embryophyta</taxon>
        <taxon>Tracheophyta</taxon>
        <taxon>Spermatophyta</taxon>
        <taxon>Magnoliopsida</taxon>
        <taxon>eudicotyledons</taxon>
        <taxon>Gunneridae</taxon>
        <taxon>Pentapetalae</taxon>
        <taxon>asterids</taxon>
        <taxon>campanulids</taxon>
        <taxon>Escalloniales</taxon>
        <taxon>Escalloniaceae</taxon>
        <taxon>Escallonia</taxon>
    </lineage>
</organism>
<evidence type="ECO:0000313" key="11">
    <source>
        <dbReference type="EMBL" id="KAK2998373.1"/>
    </source>
</evidence>
<dbReference type="SUPFAM" id="SSF47699">
    <property type="entry name" value="Bifunctional inhibitor/lipid-transfer protein/seed storage 2S albumin"/>
    <property type="match status" value="1"/>
</dbReference>
<protein>
    <recommendedName>
        <fullName evidence="10">Bifunctional inhibitor/plant lipid transfer protein/seed storage helical domain-containing protein</fullName>
    </recommendedName>
</protein>
<evidence type="ECO:0000256" key="1">
    <source>
        <dbReference type="ARBA" id="ARBA00004609"/>
    </source>
</evidence>
<comment type="subcellular location">
    <subcellularLocation>
        <location evidence="1">Cell membrane</location>
        <topology evidence="1">Lipid-anchor</topology>
        <topology evidence="1">GPI-anchor</topology>
    </subcellularLocation>
</comment>
<dbReference type="Pfam" id="PF14368">
    <property type="entry name" value="LTP_2"/>
    <property type="match status" value="1"/>
</dbReference>
<dbReference type="InterPro" id="IPR036312">
    <property type="entry name" value="Bifun_inhib/LTP/seed_sf"/>
</dbReference>
<dbReference type="Gene3D" id="1.10.110.10">
    <property type="entry name" value="Plant lipid-transfer and hydrophobic proteins"/>
    <property type="match status" value="1"/>
</dbReference>
<feature type="region of interest" description="Disordered" evidence="9">
    <location>
        <begin position="169"/>
        <end position="199"/>
    </location>
</feature>
<keyword evidence="4" id="KW-0336">GPI-anchor</keyword>
<keyword evidence="4" id="KW-0472">Membrane</keyword>
<keyword evidence="12" id="KW-1185">Reference proteome</keyword>
<dbReference type="AlphaFoldDB" id="A0AA88UZ89"/>
<evidence type="ECO:0000259" key="10">
    <source>
        <dbReference type="SMART" id="SM00499"/>
    </source>
</evidence>
<keyword evidence="8" id="KW-0449">Lipoprotein</keyword>
<dbReference type="CDD" id="cd00010">
    <property type="entry name" value="AAI_LTSS"/>
    <property type="match status" value="1"/>
</dbReference>
<evidence type="ECO:0000256" key="3">
    <source>
        <dbReference type="ARBA" id="ARBA00022475"/>
    </source>
</evidence>
<comment type="caution">
    <text evidence="11">The sequence shown here is derived from an EMBL/GenBank/DDBJ whole genome shotgun (WGS) entry which is preliminary data.</text>
</comment>
<keyword evidence="7" id="KW-0325">Glycoprotein</keyword>
<accession>A0AA88UZ89</accession>
<evidence type="ECO:0000256" key="8">
    <source>
        <dbReference type="ARBA" id="ARBA00023288"/>
    </source>
</evidence>
<dbReference type="Proteomes" id="UP001188597">
    <property type="component" value="Unassembled WGS sequence"/>
</dbReference>
<dbReference type="GO" id="GO:0098552">
    <property type="term" value="C:side of membrane"/>
    <property type="evidence" value="ECO:0007669"/>
    <property type="project" value="UniProtKB-KW"/>
</dbReference>
<name>A0AA88UZ89_9ASTE</name>
<keyword evidence="5" id="KW-0732">Signal</keyword>
<evidence type="ECO:0000256" key="2">
    <source>
        <dbReference type="ARBA" id="ARBA00009748"/>
    </source>
</evidence>
<evidence type="ECO:0000256" key="9">
    <source>
        <dbReference type="SAM" id="MobiDB-lite"/>
    </source>
</evidence>
<evidence type="ECO:0000256" key="7">
    <source>
        <dbReference type="ARBA" id="ARBA00023180"/>
    </source>
</evidence>